<dbReference type="RefSeq" id="WP_000573543.1">
    <property type="nucleotide sequence ID" value="NZ_CACSGU010000031.1"/>
</dbReference>
<accession>A0A9P2LC90</accession>
<reference evidence="1" key="1">
    <citation type="submission" date="2020-12" db="EMBL/GenBank/DDBJ databases">
        <authorList>
            <consortium name="Clinical and Environmental Microbiology Branch: Whole genome sequencing antimicrobial resistance pathogens in the healthcare setting"/>
        </authorList>
    </citation>
    <scope>NUCLEOTIDE SEQUENCE</scope>
    <source>
        <strain evidence="1">2018HL-00813</strain>
    </source>
</reference>
<gene>
    <name evidence="1" type="ORF">JHZ39_002609</name>
</gene>
<comment type="caution">
    <text evidence="1">The sequence shown here is derived from an EMBL/GenBank/DDBJ whole genome shotgun (WGS) entry which is preliminary data.</text>
</comment>
<protein>
    <submittedName>
        <fullName evidence="1">Uncharacterized protein</fullName>
    </submittedName>
</protein>
<name>A0A9P2LC90_ACIBA</name>
<proteinExistence type="predicted"/>
<sequence>MIEVEFGILKEIPVLQKYGVVVAIANVTINQNGQQEDDAALILARRSFGFGRTHLILRQNMHGILDTESLVKMATNACTELFGHAMPDVTHRICDLILDYVDEVIMHPPEDVMIEQKRKEKEIERSGIIIKCNDTVLLDAS</sequence>
<dbReference type="EMBL" id="AAYLMQ010000033">
    <property type="protein sequence ID" value="EGY2378205.1"/>
    <property type="molecule type" value="Genomic_DNA"/>
</dbReference>
<dbReference type="AlphaFoldDB" id="A0A9P2LC90"/>
<evidence type="ECO:0000313" key="1">
    <source>
        <dbReference type="EMBL" id="EGY2378205.1"/>
    </source>
</evidence>
<organism evidence="1">
    <name type="scientific">Acinetobacter baumannii</name>
    <dbReference type="NCBI Taxonomy" id="470"/>
    <lineage>
        <taxon>Bacteria</taxon>
        <taxon>Pseudomonadati</taxon>
        <taxon>Pseudomonadota</taxon>
        <taxon>Gammaproteobacteria</taxon>
        <taxon>Moraxellales</taxon>
        <taxon>Moraxellaceae</taxon>
        <taxon>Acinetobacter</taxon>
        <taxon>Acinetobacter calcoaceticus/baumannii complex</taxon>
    </lineage>
</organism>